<evidence type="ECO:0000256" key="1">
    <source>
        <dbReference type="ARBA" id="ARBA00022737"/>
    </source>
</evidence>
<evidence type="ECO:0000313" key="4">
    <source>
        <dbReference type="Proteomes" id="UP001372338"/>
    </source>
</evidence>
<protein>
    <recommendedName>
        <fullName evidence="5">Pentatricopeptide repeat protein</fullName>
    </recommendedName>
</protein>
<dbReference type="PANTHER" id="PTHR47926">
    <property type="entry name" value="PENTATRICOPEPTIDE REPEAT-CONTAINING PROTEIN"/>
    <property type="match status" value="1"/>
</dbReference>
<keyword evidence="4" id="KW-1185">Reference proteome</keyword>
<dbReference type="Gene3D" id="1.25.40.10">
    <property type="entry name" value="Tetratricopeptide repeat domain"/>
    <property type="match status" value="5"/>
</dbReference>
<dbReference type="GO" id="GO:0009451">
    <property type="term" value="P:RNA modification"/>
    <property type="evidence" value="ECO:0007669"/>
    <property type="project" value="InterPro"/>
</dbReference>
<dbReference type="PROSITE" id="PS51375">
    <property type="entry name" value="PPR"/>
    <property type="match status" value="8"/>
</dbReference>
<dbReference type="InterPro" id="IPR046960">
    <property type="entry name" value="PPR_At4g14850-like_plant"/>
</dbReference>
<dbReference type="GO" id="GO:0003723">
    <property type="term" value="F:RNA binding"/>
    <property type="evidence" value="ECO:0007669"/>
    <property type="project" value="InterPro"/>
</dbReference>
<evidence type="ECO:0000313" key="3">
    <source>
        <dbReference type="EMBL" id="KAK7244015.1"/>
    </source>
</evidence>
<name>A0AAN9E5H1_CROPI</name>
<feature type="repeat" description="PPR" evidence="2">
    <location>
        <begin position="209"/>
        <end position="243"/>
    </location>
</feature>
<dbReference type="Pfam" id="PF20431">
    <property type="entry name" value="E_motif"/>
    <property type="match status" value="1"/>
</dbReference>
<dbReference type="InterPro" id="IPR002885">
    <property type="entry name" value="PPR_rpt"/>
</dbReference>
<dbReference type="Pfam" id="PF13041">
    <property type="entry name" value="PPR_2"/>
    <property type="match status" value="4"/>
</dbReference>
<dbReference type="Pfam" id="PF12854">
    <property type="entry name" value="PPR_1"/>
    <property type="match status" value="1"/>
</dbReference>
<comment type="caution">
    <text evidence="3">The sequence shown here is derived from an EMBL/GenBank/DDBJ whole genome shotgun (WGS) entry which is preliminary data.</text>
</comment>
<reference evidence="3 4" key="1">
    <citation type="submission" date="2024-01" db="EMBL/GenBank/DDBJ databases">
        <title>The genomes of 5 underutilized Papilionoideae crops provide insights into root nodulation and disease resistanc.</title>
        <authorList>
            <person name="Yuan L."/>
        </authorList>
    </citation>
    <scope>NUCLEOTIDE SEQUENCE [LARGE SCALE GENOMIC DNA]</scope>
    <source>
        <strain evidence="3">ZHUSHIDOU_FW_LH</strain>
        <tissue evidence="3">Leaf</tissue>
    </source>
</reference>
<feature type="repeat" description="PPR" evidence="2">
    <location>
        <begin position="505"/>
        <end position="539"/>
    </location>
</feature>
<organism evidence="3 4">
    <name type="scientific">Crotalaria pallida</name>
    <name type="common">Smooth rattlebox</name>
    <name type="synonym">Crotalaria striata</name>
    <dbReference type="NCBI Taxonomy" id="3830"/>
    <lineage>
        <taxon>Eukaryota</taxon>
        <taxon>Viridiplantae</taxon>
        <taxon>Streptophyta</taxon>
        <taxon>Embryophyta</taxon>
        <taxon>Tracheophyta</taxon>
        <taxon>Spermatophyta</taxon>
        <taxon>Magnoliopsida</taxon>
        <taxon>eudicotyledons</taxon>
        <taxon>Gunneridae</taxon>
        <taxon>Pentapetalae</taxon>
        <taxon>rosids</taxon>
        <taxon>fabids</taxon>
        <taxon>Fabales</taxon>
        <taxon>Fabaceae</taxon>
        <taxon>Papilionoideae</taxon>
        <taxon>50 kb inversion clade</taxon>
        <taxon>genistoids sensu lato</taxon>
        <taxon>core genistoids</taxon>
        <taxon>Crotalarieae</taxon>
        <taxon>Crotalaria</taxon>
    </lineage>
</organism>
<keyword evidence="1" id="KW-0677">Repeat</keyword>
<feature type="repeat" description="PPR" evidence="2">
    <location>
        <begin position="178"/>
        <end position="208"/>
    </location>
</feature>
<evidence type="ECO:0008006" key="5">
    <source>
        <dbReference type="Google" id="ProtNLM"/>
    </source>
</evidence>
<dbReference type="EMBL" id="JAYWIO010000008">
    <property type="protein sequence ID" value="KAK7244015.1"/>
    <property type="molecule type" value="Genomic_DNA"/>
</dbReference>
<dbReference type="FunFam" id="1.25.40.10:FF:001093">
    <property type="entry name" value="Pentatricopeptide repeat-containing protein At2g34400"/>
    <property type="match status" value="1"/>
</dbReference>
<sequence>MLTRNLHQRITKLNLSLSHSNLRHHQSFSLNHISKPRVHNSAKSDGRGTKFLIHCNSQITKNGRDGNIKEAETVFYKMPRKNTISWTAMLTAYAQNGQINNARKVFDEMPERTTASYNAMISAYILNGCDVEEAYKVFCLLSERNLVSYSAMIAGFVKAGMFYRAEELYREAPDEFRDPACSNALINGYLKMGKINEALRVFENMSERDVVSWSAMIDGFCRDGRIGGARNLFDRMPERNVVSWSAMINGYMEKGFFEEGLDLFLNMRREGLVGVNSTTMTMMFKACGNCCRVREGLQLHGLVSHMGFEFDNVLNNSIITMYCLLGCMDMAKRIFCSMGKKDIVTWNSLISGYVQNNEVEAAFKLFERMPEKDLISWTSMITGFTKSGRVGKAVELFDLLPEKDDFVWTAIISGFVNNKEFEEALHWYAQMNREGCRPNPLTMSSVLAASAALVALNQGLQIHARVLKMNLEYELSIQNSLISFYSKCGNVIDAYRIFIDVTEPNVISYNSIINGFAQNGFGEEALSIYKKMQNDGHELNHVTFLAVLSACAHGGLIEEGWNLFNTMSSQYGIKPEADHYACMVDLLGRAGLLDEAIDLVRSMPIKPHSGVWGAILGASKTHGHLELAKLAAQHITELDPANAAPYVELSNLYSAVGEKIEGDLVRKAKNLKGIKKNPGCSWIA</sequence>
<dbReference type="AlphaFoldDB" id="A0AAN9E5H1"/>
<dbReference type="InterPro" id="IPR046848">
    <property type="entry name" value="E_motif"/>
</dbReference>
<gene>
    <name evidence="3" type="ORF">RIF29_38832</name>
</gene>
<dbReference type="PANTHER" id="PTHR47926:SF404">
    <property type="entry name" value="(PPR) REPEAT-CONTAINING PROTEIN, PUTATIVE-RELATED"/>
    <property type="match status" value="1"/>
</dbReference>
<dbReference type="FunFam" id="1.25.40.10:FF:001212">
    <property type="entry name" value="Pentatricopeptide repeat-containing protein mitochondrial"/>
    <property type="match status" value="1"/>
</dbReference>
<dbReference type="FunFam" id="1.25.40.10:FF:000606">
    <property type="entry name" value="Putative pentatricopeptide repeat-containing protein"/>
    <property type="match status" value="1"/>
</dbReference>
<dbReference type="Proteomes" id="UP001372338">
    <property type="component" value="Unassembled WGS sequence"/>
</dbReference>
<evidence type="ECO:0000256" key="2">
    <source>
        <dbReference type="PROSITE-ProRule" id="PRU00708"/>
    </source>
</evidence>
<dbReference type="SUPFAM" id="SSF48452">
    <property type="entry name" value="TPR-like"/>
    <property type="match status" value="1"/>
</dbReference>
<feature type="repeat" description="PPR" evidence="2">
    <location>
        <begin position="342"/>
        <end position="376"/>
    </location>
</feature>
<proteinExistence type="predicted"/>
<feature type="repeat" description="PPR" evidence="2">
    <location>
        <begin position="404"/>
        <end position="438"/>
    </location>
</feature>
<feature type="repeat" description="PPR" evidence="2">
    <location>
        <begin position="540"/>
        <end position="575"/>
    </location>
</feature>
<feature type="repeat" description="PPR" evidence="2">
    <location>
        <begin position="82"/>
        <end position="116"/>
    </location>
</feature>
<dbReference type="Pfam" id="PF01535">
    <property type="entry name" value="PPR"/>
    <property type="match status" value="7"/>
</dbReference>
<accession>A0AAN9E5H1</accession>
<feature type="repeat" description="PPR" evidence="2">
    <location>
        <begin position="145"/>
        <end position="175"/>
    </location>
</feature>
<dbReference type="NCBIfam" id="TIGR00756">
    <property type="entry name" value="PPR"/>
    <property type="match status" value="10"/>
</dbReference>
<dbReference type="InterPro" id="IPR011990">
    <property type="entry name" value="TPR-like_helical_dom_sf"/>
</dbReference>